<dbReference type="EMBL" id="DUCX01000050">
    <property type="protein sequence ID" value="HIF37424.1"/>
    <property type="molecule type" value="Genomic_DNA"/>
</dbReference>
<evidence type="ECO:0000313" key="7">
    <source>
        <dbReference type="EMBL" id="HIF37424.1"/>
    </source>
</evidence>
<dbReference type="InterPro" id="IPR001123">
    <property type="entry name" value="LeuE-type"/>
</dbReference>
<evidence type="ECO:0000256" key="2">
    <source>
        <dbReference type="ARBA" id="ARBA00022475"/>
    </source>
</evidence>
<dbReference type="GO" id="GO:0005886">
    <property type="term" value="C:plasma membrane"/>
    <property type="evidence" value="ECO:0007669"/>
    <property type="project" value="UniProtKB-SubCell"/>
</dbReference>
<protein>
    <recommendedName>
        <fullName evidence="9">LysE family translocator</fullName>
    </recommendedName>
</protein>
<evidence type="ECO:0000313" key="8">
    <source>
        <dbReference type="Proteomes" id="UP000585802"/>
    </source>
</evidence>
<sequence length="200" mass="21642">MSIEIPDLIAALVFIIPMCFTPGPNNVLCAAHGSQYGVRNSLSLISGMAVGWSILGLGIAAGATFIEENKIVFQILTYIGAIYMVYLGYKIATSTKVDDSDADERLGFWTGLTLQIVNGKAWFHFLVLMTTFGTVLGEGYEAKAGLVLLNLSFGFAAVLSWTIFGTGLRKIFSGNELGFKLNQIMGFLLVLVAVWIVMPK</sequence>
<dbReference type="Pfam" id="PF01810">
    <property type="entry name" value="LysE"/>
    <property type="match status" value="1"/>
</dbReference>
<dbReference type="GO" id="GO:0015171">
    <property type="term" value="F:amino acid transmembrane transporter activity"/>
    <property type="evidence" value="ECO:0007669"/>
    <property type="project" value="TreeGrafter"/>
</dbReference>
<dbReference type="GO" id="GO:0033228">
    <property type="term" value="P:cysteine export across plasma membrane"/>
    <property type="evidence" value="ECO:0007669"/>
    <property type="project" value="TreeGrafter"/>
</dbReference>
<gene>
    <name evidence="7" type="ORF">EYQ70_03340</name>
</gene>
<keyword evidence="3 6" id="KW-0812">Transmembrane</keyword>
<feature type="transmembrane region" description="Helical" evidence="6">
    <location>
        <begin position="45"/>
        <end position="66"/>
    </location>
</feature>
<evidence type="ECO:0000256" key="4">
    <source>
        <dbReference type="ARBA" id="ARBA00022989"/>
    </source>
</evidence>
<name>A0A7J4GUG2_9ARCH</name>
<evidence type="ECO:0008006" key="9">
    <source>
        <dbReference type="Google" id="ProtNLM"/>
    </source>
</evidence>
<keyword evidence="2" id="KW-1003">Cell membrane</keyword>
<accession>A0A7J4GUG2</accession>
<dbReference type="PANTHER" id="PTHR30086">
    <property type="entry name" value="ARGININE EXPORTER PROTEIN ARGO"/>
    <property type="match status" value="1"/>
</dbReference>
<evidence type="ECO:0000256" key="5">
    <source>
        <dbReference type="ARBA" id="ARBA00023136"/>
    </source>
</evidence>
<feature type="transmembrane region" description="Helical" evidence="6">
    <location>
        <begin position="147"/>
        <end position="168"/>
    </location>
</feature>
<keyword evidence="4 6" id="KW-1133">Transmembrane helix</keyword>
<dbReference type="Proteomes" id="UP000585802">
    <property type="component" value="Unassembled WGS sequence"/>
</dbReference>
<feature type="transmembrane region" description="Helical" evidence="6">
    <location>
        <begin position="71"/>
        <end position="89"/>
    </location>
</feature>
<keyword evidence="5 6" id="KW-0472">Membrane</keyword>
<comment type="caution">
    <text evidence="7">The sequence shown here is derived from an EMBL/GenBank/DDBJ whole genome shotgun (WGS) entry which is preliminary data.</text>
</comment>
<dbReference type="PANTHER" id="PTHR30086:SF20">
    <property type="entry name" value="ARGININE EXPORTER PROTEIN ARGO-RELATED"/>
    <property type="match status" value="1"/>
</dbReference>
<comment type="subcellular location">
    <subcellularLocation>
        <location evidence="1">Cell membrane</location>
        <topology evidence="1">Multi-pass membrane protein</topology>
    </subcellularLocation>
</comment>
<feature type="transmembrane region" description="Helical" evidence="6">
    <location>
        <begin position="180"/>
        <end position="198"/>
    </location>
</feature>
<reference evidence="8" key="1">
    <citation type="journal article" date="2019" name="bioRxiv">
        <title>Genome diversification in globally distributed novel marine Proteobacteria is linked to environmental adaptation.</title>
        <authorList>
            <person name="Zhou Z."/>
            <person name="Tran P.Q."/>
            <person name="Kieft K."/>
            <person name="Anantharaman K."/>
        </authorList>
    </citation>
    <scope>NUCLEOTIDE SEQUENCE [LARGE SCALE GENOMIC DNA]</scope>
</reference>
<dbReference type="AlphaFoldDB" id="A0A7J4GUG2"/>
<evidence type="ECO:0000256" key="6">
    <source>
        <dbReference type="SAM" id="Phobius"/>
    </source>
</evidence>
<organism evidence="7 8">
    <name type="scientific">Marine Group III euryarchaeote</name>
    <dbReference type="NCBI Taxonomy" id="2173149"/>
    <lineage>
        <taxon>Archaea</taxon>
        <taxon>Methanobacteriati</taxon>
        <taxon>Thermoplasmatota</taxon>
        <taxon>Thermoplasmata</taxon>
        <taxon>Candidatus Thermoprofundales</taxon>
    </lineage>
</organism>
<evidence type="ECO:0000256" key="1">
    <source>
        <dbReference type="ARBA" id="ARBA00004651"/>
    </source>
</evidence>
<proteinExistence type="predicted"/>
<evidence type="ECO:0000256" key="3">
    <source>
        <dbReference type="ARBA" id="ARBA00022692"/>
    </source>
</evidence>